<feature type="coiled-coil region" evidence="1">
    <location>
        <begin position="3542"/>
        <end position="3620"/>
    </location>
</feature>
<evidence type="ECO:0000313" key="6">
    <source>
        <dbReference type="EMBL" id="OMJ93365.1"/>
    </source>
</evidence>
<protein>
    <recommendedName>
        <fullName evidence="5">Chitin-binding type-2 domain-containing protein</fullName>
    </recommendedName>
</protein>
<dbReference type="PANTHER" id="PTHR46104">
    <property type="entry name" value="GENE 9195-RELATED-RELATED"/>
    <property type="match status" value="1"/>
</dbReference>
<dbReference type="InterPro" id="IPR009030">
    <property type="entry name" value="Growth_fac_rcpt_cys_sf"/>
</dbReference>
<keyword evidence="7" id="KW-1185">Reference proteome</keyword>
<dbReference type="InterPro" id="IPR011641">
    <property type="entry name" value="Tyr-kin_ephrin_A/B_rcpt-like"/>
</dbReference>
<keyword evidence="4" id="KW-0732">Signal</keyword>
<keyword evidence="3" id="KW-0812">Transmembrane</keyword>
<feature type="domain" description="Chitin-binding type-2" evidence="5">
    <location>
        <begin position="2212"/>
        <end position="2259"/>
    </location>
</feature>
<evidence type="ECO:0000256" key="3">
    <source>
        <dbReference type="SAM" id="Phobius"/>
    </source>
</evidence>
<evidence type="ECO:0000256" key="2">
    <source>
        <dbReference type="SAM" id="MobiDB-lite"/>
    </source>
</evidence>
<evidence type="ECO:0000256" key="1">
    <source>
        <dbReference type="SAM" id="Coils"/>
    </source>
</evidence>
<feature type="domain" description="Chitin-binding type-2" evidence="5">
    <location>
        <begin position="2575"/>
        <end position="2626"/>
    </location>
</feature>
<feature type="coiled-coil region" evidence="1">
    <location>
        <begin position="3937"/>
        <end position="3972"/>
    </location>
</feature>
<dbReference type="SMART" id="SM01411">
    <property type="entry name" value="Ephrin_rec_like"/>
    <property type="match status" value="36"/>
</dbReference>
<dbReference type="Pfam" id="PF07699">
    <property type="entry name" value="Ephrin_rec_like"/>
    <property type="match status" value="1"/>
</dbReference>
<feature type="chain" id="PRO_5012141894" description="Chitin-binding type-2 domain-containing protein" evidence="4">
    <location>
        <begin position="17"/>
        <end position="4314"/>
    </location>
</feature>
<gene>
    <name evidence="6" type="ORF">SteCoe_3723</name>
</gene>
<feature type="region of interest" description="Disordered" evidence="2">
    <location>
        <begin position="3853"/>
        <end position="3910"/>
    </location>
</feature>
<feature type="transmembrane region" description="Helical" evidence="3">
    <location>
        <begin position="3352"/>
        <end position="3376"/>
    </location>
</feature>
<dbReference type="GO" id="GO:0005576">
    <property type="term" value="C:extracellular region"/>
    <property type="evidence" value="ECO:0007669"/>
    <property type="project" value="InterPro"/>
</dbReference>
<comment type="caution">
    <text evidence="6">The sequence shown here is derived from an EMBL/GenBank/DDBJ whole genome shotgun (WGS) entry which is preliminary data.</text>
</comment>
<dbReference type="GO" id="GO:0008061">
    <property type="term" value="F:chitin binding"/>
    <property type="evidence" value="ECO:0007669"/>
    <property type="project" value="InterPro"/>
</dbReference>
<organism evidence="6 7">
    <name type="scientific">Stentor coeruleus</name>
    <dbReference type="NCBI Taxonomy" id="5963"/>
    <lineage>
        <taxon>Eukaryota</taxon>
        <taxon>Sar</taxon>
        <taxon>Alveolata</taxon>
        <taxon>Ciliophora</taxon>
        <taxon>Postciliodesmatophora</taxon>
        <taxon>Heterotrichea</taxon>
        <taxon>Heterotrichida</taxon>
        <taxon>Stentoridae</taxon>
        <taxon>Stentor</taxon>
    </lineage>
</organism>
<evidence type="ECO:0000256" key="4">
    <source>
        <dbReference type="SAM" id="SignalP"/>
    </source>
</evidence>
<proteinExistence type="predicted"/>
<feature type="coiled-coil region" evidence="1">
    <location>
        <begin position="3674"/>
        <end position="3701"/>
    </location>
</feature>
<accession>A0A1R2CWJ0</accession>
<dbReference type="SUPFAM" id="SSF57184">
    <property type="entry name" value="Growth factor receptor domain"/>
    <property type="match status" value="13"/>
</dbReference>
<feature type="region of interest" description="Disordered" evidence="2">
    <location>
        <begin position="3809"/>
        <end position="3839"/>
    </location>
</feature>
<name>A0A1R2CWJ0_9CILI</name>
<reference evidence="6 7" key="1">
    <citation type="submission" date="2016-11" db="EMBL/GenBank/DDBJ databases">
        <title>The macronuclear genome of Stentor coeruleus: a giant cell with tiny introns.</title>
        <authorList>
            <person name="Slabodnick M."/>
            <person name="Ruby J.G."/>
            <person name="Reiff S.B."/>
            <person name="Swart E.C."/>
            <person name="Gosai S."/>
            <person name="Prabakaran S."/>
            <person name="Witkowska E."/>
            <person name="Larue G.E."/>
            <person name="Fisher S."/>
            <person name="Freeman R.M."/>
            <person name="Gunawardena J."/>
            <person name="Chu W."/>
            <person name="Stover N.A."/>
            <person name="Gregory B.D."/>
            <person name="Nowacki M."/>
            <person name="Derisi J."/>
            <person name="Roy S.W."/>
            <person name="Marshall W.F."/>
            <person name="Sood P."/>
        </authorList>
    </citation>
    <scope>NUCLEOTIDE SEQUENCE [LARGE SCALE GENOMIC DNA]</scope>
    <source>
        <strain evidence="6">WM001</strain>
    </source>
</reference>
<feature type="region of interest" description="Disordered" evidence="2">
    <location>
        <begin position="4047"/>
        <end position="4071"/>
    </location>
</feature>
<keyword evidence="1" id="KW-0175">Coiled coil</keyword>
<dbReference type="Proteomes" id="UP000187209">
    <property type="component" value="Unassembled WGS sequence"/>
</dbReference>
<dbReference type="EMBL" id="MPUH01000044">
    <property type="protein sequence ID" value="OMJ93365.1"/>
    <property type="molecule type" value="Genomic_DNA"/>
</dbReference>
<feature type="compositionally biased region" description="Basic and acidic residues" evidence="2">
    <location>
        <begin position="4061"/>
        <end position="4071"/>
    </location>
</feature>
<dbReference type="OrthoDB" id="347037at2759"/>
<feature type="compositionally biased region" description="Basic and acidic residues" evidence="2">
    <location>
        <begin position="3879"/>
        <end position="3910"/>
    </location>
</feature>
<feature type="coiled-coil region" evidence="1">
    <location>
        <begin position="3473"/>
        <end position="3500"/>
    </location>
</feature>
<sequence length="4314" mass="464180">MVPLVLLISLAMLTEATVLSVTLASTSISTYDCFNVDVEFDDSPLSCSLSYSGTGGSLKGTLTAASPTSIYTFTDLYLTNAETVTVTITANCGGSTLVSSSLTIISAVLGFTISGLSSTDTSTTQFSVTLSVYKNDGTTLSTCSAGLLPLYISLDQGGKLKYASSSTSTAAKTFSNAQILSAGTFYIVGYLETMYALSSSSYTITNQVSEIIVTPSAASVNKNVAFSVGVVVYNEDGAPCNGCTVTITEASGTAITGSSSQTTSSLGAATFSSLTFSISGVKSLKVACGSVYGYSSITVSQTPSSVVTTTSGDLIVNHYFTVTTKCYDSEGNLILSSKSGTLSGTIGGTTTGTSSTGVISYEIYSTASGTLALSIIHCGLTANENLTIGKNIAIITPSKDWAQEPDSFTYTVYLKYSIVSNEVITITPDASQFTVSLTTLTFTTANYATKQTVTVTAIETSSTGEWATKTISHTSTNCDFTSSSGSIVSGVFTPTMYDTTDVYVIISSLPVMKEGGTSTYTIKLLTSPSNSVSIVITGHSSLSFSPSSTSLDSSTYSTGVTITVTSSYSDSNQIGTNSYTITHTVTSSDTNYNNAPTFPTQVNAYVLKLVNPAVVITPSVVFQESLGGYYYVTLTSEPTQDVTISITVSGGTISVSSGALTFTKNNYSTPQKVTLATVQGTTARTFKYSVITSGDTNYNGVTPMPSGTITVTAVHPCKAGMYAWPPGSGTCELCPDGYKCPTLYSDKVACATNEYSPLGVWNCLPCPSGHSCSGSSLPVPCSDGTTSVAGVGVCSTCTSVSCDKNGLLMSSAPAGYYLRSNGHSIYQCPAGYSCAGGSNSPVACNSGYYAPTGSSSCTQCPANYYCPDKSTPLPIPCDPFSYSTTGSSKCTYCPVGSSCTSSGATACTSGKVSLEGWMECVTCDLLCHGDGVSTLCSAGKYIDSTGACASCTAGYECDGTLKRPCPPGWYSAAGAYSCSQCALGTYSNTVISTSCTAASAGYISNLPYIGQQPCHRGTMPDADSFACTGCTLGKDCKIPSAPVDCAKGYFCNSLGLFQSGATSQACPSGYYLDTTGNDRFSDCITCPAGDYCLKASTTTTSCPRGHFCPVSTYMPDIYPCPVGTYNPSTSKVDITGCSNCPVGKYCRRGASITYSCSEGYYCPLNTYYPFWCSPGKTSLGGSDADTDCTDCAIGKYCPAGSYSWPCPPGTYNSQTGKGYVWDACVTCSSGKSCDEYGLSAEPGNNCSPGHYCPTGTEYPEQFPCPSGTYTSTTAINLASTTDCTACIAGYYCIKGSTLEDTVKCPRGHYCPASTSFSHDNPCPAGKYLWTLGNTVLSNCLDCDSGRYCVRGASFISGYCSPGYYCPLGTIRPDITANACPAGKFMPYYNATSSGDCIDCPPGYYCLTGSSKPLPCPPGSYSSSSGTSSDTCTQCKAGNYCLAASKAETTCPDGYYSDVGYSECYLCPEGNYCSNGGKTSCSSGTYCPLGSSAAITCPAGYYCLAAASEPTPCPAGYINPLTGSTSNVCTQTTAGYYTLIGSKEITGKCEPGYYCPAGSPGPFNTPCPKGKYRLEPGAAAENDCHNCPEGYYCKLATAFPIICPVGYYCEANTDTPPFCPEGTVGLSEGLTADTECTDCSAGSFCSQPGLLVADGYCAPGYICEAGSSTSSGTSTCPAGGYCQPGFPGQRSCPPGTYNPNTGAKDVTLCGKCNAGHYCYGDEIVIDSTNECDEGYYCPVSSYWRQMEITPPGYYSTVGSESPTKCSITTFNRDYHQSSCESCTEGFYCDSTGMTEPIICPVGQYCEASVSIYTACPIGTFNPRKGLINLGGCLDCTAGYYCLRTGLSSPTGQCDPGYYCISGASTNKPTNDVNFGQCPEGYYCPQGSPLAIACPSGTYLDEILGTSASSCKPCTGGKYCTDAGLISVQGNCYVGYYCMEGATYGTAVPRPTTVGSENNYCDLGQFCVEGSEEPSECAEGYYQDELRQGTCIQCPAGFYCEQGTGYYEDYLCPAGYYCPLGTQFQHQYPCPQGTYSPREGLKSSSECLSCPPGFYCGSSGKSSIDDTSDLCDPGYFCKIGSKLKNPQADYPGDSNGGRCVKGYYCPTGSAYALECPGGSYCSGSLLSATSGLCSAGYYCVGKAYSATPNDGTTGNICPKGYYCPEGSLSPTACPKGTYRGIKGGVALTDCTACPAGMYCGGVGLTTYSGKCAAGYYCEGGNYEYRPAGSKCTIGHYCPEGSSAERDCPAGKYQDQTLQGSCKACPSGYYCPTDVTTEPTLCDKGSYCPSGSSSPRSCPAGTYSNIYGRKLASQCISCPPGKYCSGGLEIPDGDCNTGYYCLGSATSPSPTEDAQGGKCSKGYYCPSGSTGPIPCTPGKYCGTSGLASPTDDCDAGYYCMQGAYLSNPRDRVTGAICPEGYYCESGSAYPIPCDIGYFQPSQGKMSVDDCLICSQGFYCASKALKSVSGSCAAGYYCPEGTILQKDPLYICTIGNYCPSGSYEVTPCEEGTYQDQIGQSSCKECPEGFYCDVGTSDPLICPEGFKCPAGTSFSSKIACDKGYYNPFPGQADCVICPRGYYCPDSGGNGLTTYNECEVGSYCIEGTSSATVNCPAGTYSDKIMLQSKDQCMQCRSGYYCLGGIEVAKCEAGYYCVSGCNTKTPDSYTNTGTGMPCPVGHYCLEGTTIPTPCPEGKFRVSTGGKTSDDCTYCEAGYYCIPNDPVPKPCPIGAYCPEGSSTPLLCKAGYYSTSTQASSESVCKICPAGFICDRAGIGDYTNFPCTPGYYCPSGAQLPIVAPEKHYSPGYMAGSVDDLEDCPYGFYCEEMSTGYAMCSIGTYCPVGTSVPISCPQGYFCDYQSKEPSTCPIGWYCQEYEYPMNEYPPLLCEEGTICPLSTNKVSGTTNVQGSIVPRQCSAGKIAIMARTITSSTVTYCQECPPGTYSLVSSTRCEYCDPGYICLGGSTIPNPTDRDVYNGYKCGQGFYCPSGITEPIPCPQGTYSLNETLGGLDECTNCPVNTYSDNSAATKCTDCSSSSTSQEGSTTCICKGAKRVYLKIKSICVCQAGFEYIKADGTDASTEDGTQDCTEIVYARCATGQVRDELGNCRSSSDCSTACDGGKGERSVSTGICQCQDVQDVDSVCNAECRQTSTTYEYGVDGTITETLSDGTTQTLTPNELPGYKGNMNCDGKSSCKIYSINFDSTFKGEYGASSALNRAKHRTLADATSSVTNPVVCLSVGESMIFTVITPDHYPIYLKDSLLNSNKDFDYSAFTELSESVKSGDDITVFGFTFTQAGIYLFADSKSTDQQIVVGVMSKDQKCPFNGANIQSRMTSSIHLIGAKLDDNIVLTVDWNVVYGVMGFLVLAIVIFAGIFYYYTLLTWSVPPMKRIYYREENFELNIKGDEGTRTTMKTVIGGKEADSSGSEAEEIREMIFEKIPEQAAFETNPLGEEKSLVDAALLQAIKDKIRDNNAMFLEFLKQNEDDALDRMKRLEEETAELKQLLQSLLDPIAMISGKPVKVFQKEALTTADNFFGGSVGPSETDYQEALNEIADNSELLEQDKQKLMNELNSELMKLDDNLKLEKSKHDSELAKRLAARASKRKELERNKQEVELEEKMLIKKHQQEFWQISEVLEKEDQVLTNEVNEDKFDMARKVHGQKAIELQNKLREGLAISPEKQQELMRQYETEIQALEKNLTINQIKQQQELAKRIDEKKRLRKAQIREREAKMQAEVEARQKAELDVIKKKKLEIEAQEIVASVMPGFSEQTDDTALKELEKRQKDEMLQAEKQLKETEEQEISKTLRNASLNEAKLSQQKSALEKQRQQLMSSMASATEEERDELIRDIAKTESKLKEIAEEQASEQKRNLDARLEIRRKKRDEKLREIKEKQEKEKKTEENAMKEQQKAQRTDALEKAIKDAMGKLPEDQKAIAIQAMLEEKHENERIELQKKLKRKLRDRQRSAIQEIMRMKANDLEVLRNEFREKMKAAGRDAETSARIQKEEADAINKLDYFYMKKLEGMQEDAWRDQQKKNQDELLALIDSQLGEMRKHLKRQDPNTQQSEEKLRKEREEIEKEGREKLEFLAKQKQELEALRSQKQKELEEMIMREKQREEQERMMKEVLDKKRALMERQKKEREDLLKKGQLTKEQMERLIAEHQRELNALEMAIARERERQIAIMSQKIAEKKARKRDYETSVMKMKEEQDRWQKELEELPGISNKQATTLLLKWRRYPKKGIKDIEKSLKSNDPAQKVLPIINKQKDEPSKKINKSPLEELLWRVEKIENTVDHVHAEHVGNVMKSIKSIEDKVKVLKK</sequence>
<feature type="compositionally biased region" description="Basic and acidic residues" evidence="2">
    <location>
        <begin position="3853"/>
        <end position="3872"/>
    </location>
</feature>
<evidence type="ECO:0000313" key="7">
    <source>
        <dbReference type="Proteomes" id="UP000187209"/>
    </source>
</evidence>
<feature type="signal peptide" evidence="4">
    <location>
        <begin position="1"/>
        <end position="16"/>
    </location>
</feature>
<dbReference type="Gene3D" id="2.10.50.10">
    <property type="entry name" value="Tumor Necrosis Factor Receptor, subunit A, domain 2"/>
    <property type="match status" value="8"/>
</dbReference>
<dbReference type="PANTHER" id="PTHR46104:SF1">
    <property type="entry name" value="GENE 9195-RELATED"/>
    <property type="match status" value="1"/>
</dbReference>
<keyword evidence="3" id="KW-0472">Membrane</keyword>
<keyword evidence="3" id="KW-1133">Transmembrane helix</keyword>
<evidence type="ECO:0000259" key="5">
    <source>
        <dbReference type="PROSITE" id="PS50940"/>
    </source>
</evidence>
<dbReference type="PROSITE" id="PS50940">
    <property type="entry name" value="CHIT_BIND_II"/>
    <property type="match status" value="2"/>
</dbReference>
<dbReference type="InterPro" id="IPR002557">
    <property type="entry name" value="Chitin-bd_dom"/>
</dbReference>